<proteinExistence type="predicted"/>
<keyword evidence="2" id="KW-1185">Reference proteome</keyword>
<reference evidence="1 2" key="1">
    <citation type="journal article" date="2021" name="BMC Genomics">
        <title>Datura genome reveals duplications of psychoactive alkaloid biosynthetic genes and high mutation rate following tissue culture.</title>
        <authorList>
            <person name="Rajewski A."/>
            <person name="Carter-House D."/>
            <person name="Stajich J."/>
            <person name="Litt A."/>
        </authorList>
    </citation>
    <scope>NUCLEOTIDE SEQUENCE [LARGE SCALE GENOMIC DNA]</scope>
    <source>
        <strain evidence="1">AR-01</strain>
    </source>
</reference>
<comment type="caution">
    <text evidence="1">The sequence shown here is derived from an EMBL/GenBank/DDBJ whole genome shotgun (WGS) entry which is preliminary data.</text>
</comment>
<sequence length="109" mass="12647">MRLHATIRTTSPQLVEEHVMDHSFHIALIKEDHINQGHDYMNHENDFGYQMIEQPEIVDHEELVQRDDSERFKNARNFIFVNSGGIFPDKLSSQSEPRSVIAFGITPSK</sequence>
<organism evidence="1 2">
    <name type="scientific">Datura stramonium</name>
    <name type="common">Jimsonweed</name>
    <name type="synonym">Common thornapple</name>
    <dbReference type="NCBI Taxonomy" id="4076"/>
    <lineage>
        <taxon>Eukaryota</taxon>
        <taxon>Viridiplantae</taxon>
        <taxon>Streptophyta</taxon>
        <taxon>Embryophyta</taxon>
        <taxon>Tracheophyta</taxon>
        <taxon>Spermatophyta</taxon>
        <taxon>Magnoliopsida</taxon>
        <taxon>eudicotyledons</taxon>
        <taxon>Gunneridae</taxon>
        <taxon>Pentapetalae</taxon>
        <taxon>asterids</taxon>
        <taxon>lamiids</taxon>
        <taxon>Solanales</taxon>
        <taxon>Solanaceae</taxon>
        <taxon>Solanoideae</taxon>
        <taxon>Datureae</taxon>
        <taxon>Datura</taxon>
    </lineage>
</organism>
<gene>
    <name evidence="1" type="ORF">HAX54_048562</name>
</gene>
<protein>
    <submittedName>
        <fullName evidence="1">Uncharacterized protein</fullName>
    </submittedName>
</protein>
<dbReference type="EMBL" id="JACEIK010000803">
    <property type="protein sequence ID" value="MCD7462453.1"/>
    <property type="molecule type" value="Genomic_DNA"/>
</dbReference>
<evidence type="ECO:0000313" key="1">
    <source>
        <dbReference type="EMBL" id="MCD7462453.1"/>
    </source>
</evidence>
<accession>A0ABS8SUQ1</accession>
<evidence type="ECO:0000313" key="2">
    <source>
        <dbReference type="Proteomes" id="UP000823775"/>
    </source>
</evidence>
<name>A0ABS8SUQ1_DATST</name>
<dbReference type="Proteomes" id="UP000823775">
    <property type="component" value="Unassembled WGS sequence"/>
</dbReference>